<sequence length="471" mass="51907">MTSNDIAILAPRRPDGGRLLLAGRVAHCFDDYREFRESGLKPAAFIIRCTDAAATGDWLRQVRRDPDHAARLVFVEGAVSDTDAAIGDGPLPDSVTALTERIDASAARAQAIRGKDDDRSPAALLLEYLWLRPGAVLEPRADWRHPRLYHYPLLDALERGDADPQDWLQQLDRDGLLTRGELRARQRECDFCGSAHLRFIDVCPSCRSIDIDQHAALHCFTCGLVAPEDRFTHGGGRCCPKCGSHLRHIGTDYDRPLETTACGSCQHVFVEGEVVAHCAICDHSMAPTALRLHKLWSWRLSSLGCLVAQGRSQAQSPALFDTQHYATRGHFLHSLDWLLKIGRSQGTRLALVGLRLRNGRELAAALGGGRCAQLLDSFAERLRELLAEADLGCRLDQETLCLLLPGADRKRLKQLERQLGELQQRALQPEGIGPQWGMAEMSPDSADTDAGRLLARLEQRLGGPAEARVAA</sequence>
<name>A0A2S5TIX7_9GAMM</name>
<dbReference type="Proteomes" id="UP000238220">
    <property type="component" value="Unassembled WGS sequence"/>
</dbReference>
<feature type="domain" description="Thaumarchaeal output" evidence="2">
    <location>
        <begin position="118"/>
        <end position="300"/>
    </location>
</feature>
<dbReference type="SUPFAM" id="SSF55073">
    <property type="entry name" value="Nucleotide cyclase"/>
    <property type="match status" value="1"/>
</dbReference>
<dbReference type="AlphaFoldDB" id="A0A2S5TIX7"/>
<dbReference type="OrthoDB" id="8432393at2"/>
<evidence type="ECO:0000313" key="4">
    <source>
        <dbReference type="Proteomes" id="UP000238220"/>
    </source>
</evidence>
<dbReference type="EMBL" id="PSNW01000002">
    <property type="protein sequence ID" value="PPE74907.1"/>
    <property type="molecule type" value="Genomic_DNA"/>
</dbReference>
<dbReference type="InterPro" id="IPR043128">
    <property type="entry name" value="Rev_trsase/Diguanyl_cyclase"/>
</dbReference>
<dbReference type="Pfam" id="PF18551">
    <property type="entry name" value="TackOD1"/>
    <property type="match status" value="1"/>
</dbReference>
<dbReference type="Pfam" id="PF00990">
    <property type="entry name" value="GGDEF"/>
    <property type="match status" value="1"/>
</dbReference>
<protein>
    <submittedName>
        <fullName evidence="3">GGDEF domain-containing protein</fullName>
    </submittedName>
</protein>
<dbReference type="InterPro" id="IPR000160">
    <property type="entry name" value="GGDEF_dom"/>
</dbReference>
<feature type="domain" description="GGDEF" evidence="1">
    <location>
        <begin position="328"/>
        <end position="428"/>
    </location>
</feature>
<dbReference type="InterPro" id="IPR040572">
    <property type="entry name" value="TackOD1"/>
</dbReference>
<keyword evidence="4" id="KW-1185">Reference proteome</keyword>
<gene>
    <name evidence="3" type="ORF">C3942_04315</name>
</gene>
<accession>A0A2S5TIX7</accession>
<organism evidence="3 4">
    <name type="scientific">Solimonas fluminis</name>
    <dbReference type="NCBI Taxonomy" id="2086571"/>
    <lineage>
        <taxon>Bacteria</taxon>
        <taxon>Pseudomonadati</taxon>
        <taxon>Pseudomonadota</taxon>
        <taxon>Gammaproteobacteria</taxon>
        <taxon>Nevskiales</taxon>
        <taxon>Nevskiaceae</taxon>
        <taxon>Solimonas</taxon>
    </lineage>
</organism>
<proteinExistence type="predicted"/>
<dbReference type="RefSeq" id="WP_104229134.1">
    <property type="nucleotide sequence ID" value="NZ_PSNW01000002.1"/>
</dbReference>
<evidence type="ECO:0000259" key="2">
    <source>
        <dbReference type="Pfam" id="PF18551"/>
    </source>
</evidence>
<reference evidence="3 4" key="1">
    <citation type="submission" date="2018-02" db="EMBL/GenBank/DDBJ databases">
        <title>Genome sequencing of Solimonas sp. HR-BB.</title>
        <authorList>
            <person name="Lee Y."/>
            <person name="Jeon C.O."/>
        </authorList>
    </citation>
    <scope>NUCLEOTIDE SEQUENCE [LARGE SCALE GENOMIC DNA]</scope>
    <source>
        <strain evidence="3 4">HR-BB</strain>
    </source>
</reference>
<evidence type="ECO:0000313" key="3">
    <source>
        <dbReference type="EMBL" id="PPE74907.1"/>
    </source>
</evidence>
<dbReference type="Gene3D" id="3.30.70.270">
    <property type="match status" value="1"/>
</dbReference>
<dbReference type="InterPro" id="IPR029787">
    <property type="entry name" value="Nucleotide_cyclase"/>
</dbReference>
<evidence type="ECO:0000259" key="1">
    <source>
        <dbReference type="Pfam" id="PF00990"/>
    </source>
</evidence>
<comment type="caution">
    <text evidence="3">The sequence shown here is derived from an EMBL/GenBank/DDBJ whole genome shotgun (WGS) entry which is preliminary data.</text>
</comment>